<dbReference type="EMBL" id="JAHCVI010000005">
    <property type="protein sequence ID" value="KAG7284689.1"/>
    <property type="molecule type" value="Genomic_DNA"/>
</dbReference>
<gene>
    <name evidence="2" type="ORF">NEMBOFW57_009298</name>
</gene>
<evidence type="ECO:0000313" key="3">
    <source>
        <dbReference type="Proteomes" id="UP001197093"/>
    </source>
</evidence>
<protein>
    <submittedName>
        <fullName evidence="2">Uncharacterized protein</fullName>
    </submittedName>
</protein>
<sequence length="325" mass="36650">MSSTIHDHVFVEVSGSDERQLQQHPSRDVAEMSPACNEEEDAHSIPIPGFLDWTTFDEATLPPRKNARRSRLDRILSPLKSVNAGLPGSVSVDGLGGVIESAHGVFHSVRRLDFMESERAIYLMPEDGAPRSDSLPRRELERYENELFDLSKYDGPCAYLTAMTWTEETLAGSITLFEVLFGNAGETVALRPVAAMRDVPSSVLIKMRTDERIRRKAVLTPTDEDDRTLDTLATPRTRFCPWCTEVHDMHIPETKNSTSCMLIVQVPENEKLIYYPILVFNNDLTRLIHAEMITHGIPFYRLYADSVGHDMMFLPALVEENTSQA</sequence>
<feature type="region of interest" description="Disordered" evidence="1">
    <location>
        <begin position="13"/>
        <end position="41"/>
    </location>
</feature>
<name>A0AAD4HTC3_9PEZI</name>
<dbReference type="AlphaFoldDB" id="A0AAD4HTC3"/>
<evidence type="ECO:0000256" key="1">
    <source>
        <dbReference type="SAM" id="MobiDB-lite"/>
    </source>
</evidence>
<comment type="caution">
    <text evidence="2">The sequence shown here is derived from an EMBL/GenBank/DDBJ whole genome shotgun (WGS) entry which is preliminary data.</text>
</comment>
<feature type="compositionally biased region" description="Basic and acidic residues" evidence="1">
    <location>
        <begin position="13"/>
        <end position="30"/>
    </location>
</feature>
<keyword evidence="3" id="KW-1185">Reference proteome</keyword>
<proteinExistence type="predicted"/>
<reference evidence="2" key="1">
    <citation type="submission" date="2023-02" db="EMBL/GenBank/DDBJ databases">
        <authorList>
            <person name="Palmer J.M."/>
        </authorList>
    </citation>
    <scope>NUCLEOTIDE SEQUENCE</scope>
    <source>
        <strain evidence="2">FW57</strain>
    </source>
</reference>
<accession>A0AAD4HTC3</accession>
<dbReference type="Proteomes" id="UP001197093">
    <property type="component" value="Unassembled WGS sequence"/>
</dbReference>
<organism evidence="2 3">
    <name type="scientific">Staphylotrichum longicolle</name>
    <dbReference type="NCBI Taxonomy" id="669026"/>
    <lineage>
        <taxon>Eukaryota</taxon>
        <taxon>Fungi</taxon>
        <taxon>Dikarya</taxon>
        <taxon>Ascomycota</taxon>
        <taxon>Pezizomycotina</taxon>
        <taxon>Sordariomycetes</taxon>
        <taxon>Sordariomycetidae</taxon>
        <taxon>Sordariales</taxon>
        <taxon>Chaetomiaceae</taxon>
        <taxon>Staphylotrichum</taxon>
    </lineage>
</organism>
<evidence type="ECO:0000313" key="2">
    <source>
        <dbReference type="EMBL" id="KAG7284689.1"/>
    </source>
</evidence>